<reference evidence="3" key="1">
    <citation type="submission" date="2018-10" db="EMBL/GenBank/DDBJ databases">
        <title>Hidden diversity of soil giant viruses.</title>
        <authorList>
            <person name="Schulz F."/>
            <person name="Alteio L."/>
            <person name="Goudeau D."/>
            <person name="Ryan E.M."/>
            <person name="Malmstrom R.R."/>
            <person name="Blanchard J."/>
            <person name="Woyke T."/>
        </authorList>
    </citation>
    <scope>NUCLEOTIDE SEQUENCE</scope>
    <source>
        <strain evidence="3">HAV1</strain>
    </source>
</reference>
<dbReference type="InterPro" id="IPR029058">
    <property type="entry name" value="AB_hydrolase_fold"/>
</dbReference>
<keyword evidence="1" id="KW-0378">Hydrolase</keyword>
<gene>
    <name evidence="3" type="ORF">Harvfovirus82_2</name>
</gene>
<organism evidence="3">
    <name type="scientific">Harvfovirus sp</name>
    <dbReference type="NCBI Taxonomy" id="2487768"/>
    <lineage>
        <taxon>Viruses</taxon>
        <taxon>Varidnaviria</taxon>
        <taxon>Bamfordvirae</taxon>
        <taxon>Nucleocytoviricota</taxon>
        <taxon>Megaviricetes</taxon>
        <taxon>Imitervirales</taxon>
        <taxon>Mimiviridae</taxon>
        <taxon>Klosneuvirinae</taxon>
    </lineage>
</organism>
<evidence type="ECO:0000256" key="1">
    <source>
        <dbReference type="ARBA" id="ARBA00022801"/>
    </source>
</evidence>
<dbReference type="SUPFAM" id="SSF53474">
    <property type="entry name" value="alpha/beta-Hydrolases"/>
    <property type="match status" value="1"/>
</dbReference>
<accession>A0A3G5A3Z4</accession>
<name>A0A3G5A3Z4_9VIRU</name>
<proteinExistence type="predicted"/>
<dbReference type="InterPro" id="IPR050593">
    <property type="entry name" value="LovG"/>
</dbReference>
<evidence type="ECO:0000313" key="3">
    <source>
        <dbReference type="EMBL" id="AYV81937.1"/>
    </source>
</evidence>
<evidence type="ECO:0000259" key="2">
    <source>
        <dbReference type="Pfam" id="PF03959"/>
    </source>
</evidence>
<dbReference type="GO" id="GO:0016787">
    <property type="term" value="F:hydrolase activity"/>
    <property type="evidence" value="ECO:0007669"/>
    <property type="project" value="UniProtKB-KW"/>
</dbReference>
<dbReference type="InterPro" id="IPR005645">
    <property type="entry name" value="FSH-like_dom"/>
</dbReference>
<sequence>MKRILCFGGFTQTDKMMENTLRGLKSQYKKEFIFDILPGPYVLPDGISRAWYVYSKEKPLEVDWAALNSQKEKKDLISLDDSFTYAMKALEGATYSIILGFSQGAAFLSLLAMHTDLSQYKLIFVGGFLPIKITTYKPKFKYKTMHIMGKADDIIKEAWSNVLASCFEDPILLTHKYRHIIPRIPKTLINTLLT</sequence>
<dbReference type="Pfam" id="PF03959">
    <property type="entry name" value="FSH1"/>
    <property type="match status" value="1"/>
</dbReference>
<dbReference type="EMBL" id="MK072324">
    <property type="protein sequence ID" value="AYV81937.1"/>
    <property type="molecule type" value="Genomic_DNA"/>
</dbReference>
<dbReference type="Gene3D" id="3.40.50.1820">
    <property type="entry name" value="alpha/beta hydrolase"/>
    <property type="match status" value="1"/>
</dbReference>
<dbReference type="PANTHER" id="PTHR48070">
    <property type="entry name" value="ESTERASE OVCA2"/>
    <property type="match status" value="1"/>
</dbReference>
<dbReference type="PANTHER" id="PTHR48070:SF6">
    <property type="entry name" value="ESTERASE OVCA2"/>
    <property type="match status" value="1"/>
</dbReference>
<feature type="domain" description="Serine hydrolase" evidence="2">
    <location>
        <begin position="2"/>
        <end position="183"/>
    </location>
</feature>
<protein>
    <recommendedName>
        <fullName evidence="2">Serine hydrolase domain-containing protein</fullName>
    </recommendedName>
</protein>